<dbReference type="GO" id="GO:0000226">
    <property type="term" value="P:microtubule cytoskeleton organization"/>
    <property type="evidence" value="ECO:0007669"/>
    <property type="project" value="TreeGrafter"/>
</dbReference>
<dbReference type="Proteomes" id="UP000001640">
    <property type="component" value="Chromosome 2"/>
</dbReference>
<dbReference type="InterPro" id="IPR000719">
    <property type="entry name" value="Prot_kinase_dom"/>
</dbReference>
<evidence type="ECO:0000313" key="6">
    <source>
        <dbReference type="EMBL" id="CCC68916.1"/>
    </source>
</evidence>
<dbReference type="Gene3D" id="1.10.510.10">
    <property type="entry name" value="Transferase(Phosphotransferase) domain 1"/>
    <property type="match status" value="2"/>
</dbReference>
<feature type="binding site" evidence="3">
    <location>
        <position position="467"/>
    </location>
    <ligand>
        <name>ATP</name>
        <dbReference type="ChEBI" id="CHEBI:30616"/>
    </ligand>
</feature>
<dbReference type="GO" id="GO:0006508">
    <property type="term" value="P:proteolysis"/>
    <property type="evidence" value="ECO:0007669"/>
    <property type="project" value="EnsemblFungi"/>
</dbReference>
<dbReference type="InterPro" id="IPR011009">
    <property type="entry name" value="Kinase-like_dom_sf"/>
</dbReference>
<evidence type="ECO:0000256" key="4">
    <source>
        <dbReference type="SAM" id="MobiDB-lite"/>
    </source>
</evidence>
<dbReference type="PROSITE" id="PS00108">
    <property type="entry name" value="PROTEIN_KINASE_ST"/>
    <property type="match status" value="1"/>
</dbReference>
<feature type="compositionally biased region" description="Polar residues" evidence="4">
    <location>
        <begin position="144"/>
        <end position="153"/>
    </location>
</feature>
<reference key="2">
    <citation type="submission" date="2011-08" db="EMBL/GenBank/DDBJ databases">
        <title>Genome sequence of Naumovozyma castellii.</title>
        <authorList>
            <person name="Gordon J.L."/>
            <person name="Armisen D."/>
            <person name="Proux-Wera E."/>
            <person name="OhEigeartaigh S.S."/>
            <person name="Byrne K.P."/>
            <person name="Wolfe K.H."/>
        </authorList>
    </citation>
    <scope>NUCLEOTIDE SEQUENCE</scope>
    <source>
        <strain>Type strain:CBS 4309</strain>
    </source>
</reference>
<dbReference type="SUPFAM" id="SSF56112">
    <property type="entry name" value="Protein kinase-like (PK-like)"/>
    <property type="match status" value="1"/>
</dbReference>
<evidence type="ECO:0000313" key="7">
    <source>
        <dbReference type="Proteomes" id="UP000001640"/>
    </source>
</evidence>
<keyword evidence="2 3" id="KW-0067">ATP-binding</keyword>
<gene>
    <name evidence="6" type="primary">NCAS0B08320</name>
    <name evidence="6" type="ordered locus">NCAS_0B08320</name>
</gene>
<dbReference type="InterPro" id="IPR017441">
    <property type="entry name" value="Protein_kinase_ATP_BS"/>
</dbReference>
<dbReference type="CDD" id="cd00180">
    <property type="entry name" value="PKc"/>
    <property type="match status" value="1"/>
</dbReference>
<dbReference type="eggNOG" id="KOG0583">
    <property type="taxonomic scope" value="Eukaryota"/>
</dbReference>
<dbReference type="STRING" id="1064592.G0VAP0"/>
<dbReference type="HOGENOM" id="CLU_010370_0_0_1"/>
<accession>G0VAP0</accession>
<dbReference type="GeneID" id="96902473"/>
<dbReference type="PANTHER" id="PTHR24346">
    <property type="entry name" value="MAP/MICROTUBULE AFFINITY-REGULATING KINASE"/>
    <property type="match status" value="1"/>
</dbReference>
<evidence type="ECO:0000256" key="1">
    <source>
        <dbReference type="ARBA" id="ARBA00022741"/>
    </source>
</evidence>
<dbReference type="Pfam" id="PF00069">
    <property type="entry name" value="Pkinase"/>
    <property type="match status" value="2"/>
</dbReference>
<reference evidence="6 7" key="1">
    <citation type="journal article" date="2011" name="Proc. Natl. Acad. Sci. U.S.A.">
        <title>Evolutionary erosion of yeast sex chromosomes by mating-type switching accidents.</title>
        <authorList>
            <person name="Gordon J.L."/>
            <person name="Armisen D."/>
            <person name="Proux-Wera E."/>
            <person name="Oheigeartaigh S.S."/>
            <person name="Byrne K.P."/>
            <person name="Wolfe K.H."/>
        </authorList>
    </citation>
    <scope>NUCLEOTIDE SEQUENCE [LARGE SCALE GENOMIC DNA]</scope>
    <source>
        <strain evidence="7">ATCC 76901 / BCRC 22586 / CBS 4309 / NBRC 1992 / NRRL Y-12630</strain>
    </source>
</reference>
<dbReference type="InParanoid" id="G0VAP0"/>
<dbReference type="KEGG" id="ncs:NCAS_0B08320"/>
<evidence type="ECO:0000256" key="2">
    <source>
        <dbReference type="ARBA" id="ARBA00022840"/>
    </source>
</evidence>
<dbReference type="GO" id="GO:0035556">
    <property type="term" value="P:intracellular signal transduction"/>
    <property type="evidence" value="ECO:0007669"/>
    <property type="project" value="TreeGrafter"/>
</dbReference>
<feature type="region of interest" description="Disordered" evidence="4">
    <location>
        <begin position="129"/>
        <end position="153"/>
    </location>
</feature>
<dbReference type="SMART" id="SM00220">
    <property type="entry name" value="S_TKc"/>
    <property type="match status" value="1"/>
</dbReference>
<dbReference type="OMA" id="YAMYCLT"/>
<name>G0VAP0_NAUCA</name>
<dbReference type="AlphaFoldDB" id="G0VAP0"/>
<keyword evidence="1 3" id="KW-0547">Nucleotide-binding</keyword>
<dbReference type="InterPro" id="IPR008271">
    <property type="entry name" value="Ser/Thr_kinase_AS"/>
</dbReference>
<feature type="region of interest" description="Disordered" evidence="4">
    <location>
        <begin position="1"/>
        <end position="54"/>
    </location>
</feature>
<dbReference type="EMBL" id="HE576753">
    <property type="protein sequence ID" value="CCC68916.1"/>
    <property type="molecule type" value="Genomic_DNA"/>
</dbReference>
<keyword evidence="7" id="KW-1185">Reference proteome</keyword>
<dbReference type="GO" id="GO:0004674">
    <property type="term" value="F:protein serine/threonine kinase activity"/>
    <property type="evidence" value="ECO:0007669"/>
    <property type="project" value="TreeGrafter"/>
</dbReference>
<evidence type="ECO:0000259" key="5">
    <source>
        <dbReference type="PROSITE" id="PS50011"/>
    </source>
</evidence>
<feature type="domain" description="Protein kinase" evidence="5">
    <location>
        <begin position="438"/>
        <end position="894"/>
    </location>
</feature>
<proteinExistence type="predicted"/>
<dbReference type="RefSeq" id="XP_003675287.1">
    <property type="nucleotide sequence ID" value="XM_003675239.1"/>
</dbReference>
<protein>
    <recommendedName>
        <fullName evidence="5">Protein kinase domain-containing protein</fullName>
    </recommendedName>
</protein>
<dbReference type="PROSITE" id="PS50011">
    <property type="entry name" value="PROTEIN_KINASE_DOM"/>
    <property type="match status" value="1"/>
</dbReference>
<dbReference type="GO" id="GO:0005737">
    <property type="term" value="C:cytoplasm"/>
    <property type="evidence" value="ECO:0007669"/>
    <property type="project" value="EnsemblFungi"/>
</dbReference>
<sequence>MGIRDNTHSPKDVEDIRQDTIEPSSNRPIRREDSNVSEFYDNSDGYDVDKDGSNDTLYFKPRRIYQLDQALLSRGTLMRSSAEDTSTNENNREQSNPNPERVLEDSTVNEYVPNLNYNQLLSDFEMGQTTKKSQRHNLRRHGQDSPSYSSSTTNIIKKNHQRGSQIPVTSGAPSVTTELSRYDSWSMSVSDEEEDIPEEENEMVKIARDKEYHKAQPISFKSTHSQVDPIPLPGKRTLFTPPSALEIERRMSYGHSTTVPNAGSFLQTFKLGSLKGREKRISSRPTSYDSASSSLTFLPDSTLSVFTELEMGPDEIGKLITKLPGDFCDLPYSRRKREIIELVPNKDYKLIMSLIKKFMLQRTTSNTSLQRKPIPGSGPSSVAIPQAAHMKRSRHGSIASQFLSTFSPTVPSSVNGDMNTDGLTLTRPDAVGNVILDHKLGRAIGAGAWGSIRECSDIQSGTRRAMKIVRFKENLNVKKHVRREVSIWEQLKHENILPLLNYKFEESYAMYCLTEFINDGNLYDLAVSWSHMSNSKISLSKRCELTIFLGLQVVSALQYMHSKSICHGDVKLENCLLKKDKAVGNWKVLLCDFGMSRNFGVLSKDTATNLGDDDDEEEEGYCEDEECLETASDSEVETISVLNEENTKITKYPSIPKSKSNSSIFATSKQSKLQKITKNRQFTHDDTELEIYSKRKQRYYGPALTSTNLAKKASEEKLKRIEGAVSGMRSLTQYRPASLNAVPIKKVSELANSSKSLQKTFGFHVNEQEETISGPHLSSQIGSLPYASPELLKESPLCPAADVWALGVMLYTMLVGRFPFSHDFEMKLRQLITEGRFDKDALRKVCNNGSSIPLTDGKLKFQNLFSAVEGCLIADLDKRWTLDQVKFALGKEFEQIAEKSL</sequence>
<dbReference type="GO" id="GO:0005524">
    <property type="term" value="F:ATP binding"/>
    <property type="evidence" value="ECO:0007669"/>
    <property type="project" value="UniProtKB-UniRule"/>
</dbReference>
<dbReference type="PANTHER" id="PTHR24346:SF76">
    <property type="entry name" value="NON-SPECIFIC SERINE_THREONINE PROTEIN KINASE"/>
    <property type="match status" value="1"/>
</dbReference>
<feature type="region of interest" description="Disordered" evidence="4">
    <location>
        <begin position="78"/>
        <end position="103"/>
    </location>
</feature>
<dbReference type="OrthoDB" id="4062651at2759"/>
<organism evidence="6 7">
    <name type="scientific">Naumovozyma castellii</name>
    <name type="common">Yeast</name>
    <name type="synonym">Saccharomyces castellii</name>
    <dbReference type="NCBI Taxonomy" id="27288"/>
    <lineage>
        <taxon>Eukaryota</taxon>
        <taxon>Fungi</taxon>
        <taxon>Dikarya</taxon>
        <taxon>Ascomycota</taxon>
        <taxon>Saccharomycotina</taxon>
        <taxon>Saccharomycetes</taxon>
        <taxon>Saccharomycetales</taxon>
        <taxon>Saccharomycetaceae</taxon>
        <taxon>Naumovozyma</taxon>
    </lineage>
</organism>
<dbReference type="eggNOG" id="KOG0032">
    <property type="taxonomic scope" value="Eukaryota"/>
</dbReference>
<dbReference type="FunCoup" id="G0VAP0">
    <property type="interactions" value="311"/>
</dbReference>
<feature type="compositionally biased region" description="Basic and acidic residues" evidence="4">
    <location>
        <begin position="1"/>
        <end position="20"/>
    </location>
</feature>
<dbReference type="PROSITE" id="PS00107">
    <property type="entry name" value="PROTEIN_KINASE_ATP"/>
    <property type="match status" value="1"/>
</dbReference>
<evidence type="ECO:0000256" key="3">
    <source>
        <dbReference type="PROSITE-ProRule" id="PRU10141"/>
    </source>
</evidence>
<feature type="compositionally biased region" description="Polar residues" evidence="4">
    <location>
        <begin position="83"/>
        <end position="98"/>
    </location>
</feature>